<sequence length="176" mass="19518">MAALKRNLGGQTVADEMGRCASVRPSQPSNPARKKFKNGWARWVLKHCPAKCLILMARGWHIALDRKLERENPLPFDFHFPPASSTATVGHTAASSQSGSSEAVHHHPHPHQTLGSPVLRTRISLRYSLPKKKGSGVIFRGEGGRKQAIFSRITHPLQHSLCPDYKLSTPMEHLLL</sequence>
<comment type="caution">
    <text evidence="2">The sequence shown here is derived from an EMBL/GenBank/DDBJ whole genome shotgun (WGS) entry which is preliminary data.</text>
</comment>
<proteinExistence type="predicted"/>
<feature type="compositionally biased region" description="Polar residues" evidence="1">
    <location>
        <begin position="87"/>
        <end position="101"/>
    </location>
</feature>
<keyword evidence="3" id="KW-1185">Reference proteome</keyword>
<evidence type="ECO:0000256" key="1">
    <source>
        <dbReference type="SAM" id="MobiDB-lite"/>
    </source>
</evidence>
<gene>
    <name evidence="2" type="ORF">PGT21_006479</name>
</gene>
<accession>A0A5B0PKN6</accession>
<evidence type="ECO:0000313" key="3">
    <source>
        <dbReference type="Proteomes" id="UP000324748"/>
    </source>
</evidence>
<organism evidence="2 3">
    <name type="scientific">Puccinia graminis f. sp. tritici</name>
    <dbReference type="NCBI Taxonomy" id="56615"/>
    <lineage>
        <taxon>Eukaryota</taxon>
        <taxon>Fungi</taxon>
        <taxon>Dikarya</taxon>
        <taxon>Basidiomycota</taxon>
        <taxon>Pucciniomycotina</taxon>
        <taxon>Pucciniomycetes</taxon>
        <taxon>Pucciniales</taxon>
        <taxon>Pucciniaceae</taxon>
        <taxon>Puccinia</taxon>
    </lineage>
</organism>
<reference evidence="2 3" key="1">
    <citation type="submission" date="2019-05" db="EMBL/GenBank/DDBJ databases">
        <title>Emergence of the Ug99 lineage of the wheat stem rust pathogen through somatic hybridization.</title>
        <authorList>
            <person name="Li F."/>
            <person name="Upadhyaya N.M."/>
            <person name="Sperschneider J."/>
            <person name="Matny O."/>
            <person name="Nguyen-Phuc H."/>
            <person name="Mago R."/>
            <person name="Raley C."/>
            <person name="Miller M.E."/>
            <person name="Silverstein K.A.T."/>
            <person name="Henningsen E."/>
            <person name="Hirsch C.D."/>
            <person name="Visser B."/>
            <person name="Pretorius Z.A."/>
            <person name="Steffenson B.J."/>
            <person name="Schwessinger B."/>
            <person name="Dodds P.N."/>
            <person name="Figueroa M."/>
        </authorList>
    </citation>
    <scope>NUCLEOTIDE SEQUENCE [LARGE SCALE GENOMIC DNA]</scope>
    <source>
        <strain evidence="2">21-0</strain>
    </source>
</reference>
<name>A0A5B0PKN6_PUCGR</name>
<dbReference type="EMBL" id="VSWC01000053">
    <property type="protein sequence ID" value="KAA1101088.1"/>
    <property type="molecule type" value="Genomic_DNA"/>
</dbReference>
<protein>
    <submittedName>
        <fullName evidence="2">Uncharacterized protein</fullName>
    </submittedName>
</protein>
<feature type="region of interest" description="Disordered" evidence="1">
    <location>
        <begin position="87"/>
        <end position="115"/>
    </location>
</feature>
<dbReference type="Proteomes" id="UP000324748">
    <property type="component" value="Unassembled WGS sequence"/>
</dbReference>
<dbReference type="AlphaFoldDB" id="A0A5B0PKN6"/>
<dbReference type="OrthoDB" id="10500240at2759"/>
<evidence type="ECO:0000313" key="2">
    <source>
        <dbReference type="EMBL" id="KAA1101088.1"/>
    </source>
</evidence>